<name>A0A401U6Q7_9BACT</name>
<evidence type="ECO:0000313" key="2">
    <source>
        <dbReference type="Proteomes" id="UP000288227"/>
    </source>
</evidence>
<gene>
    <name evidence="1" type="ORF">SanaruYs_07470</name>
</gene>
<dbReference type="InterPro" id="IPR009097">
    <property type="entry name" value="Cyclic_Pdiesterase"/>
</dbReference>
<protein>
    <submittedName>
        <fullName evidence="1">2'-5' RNA ligase family protein</fullName>
    </submittedName>
</protein>
<evidence type="ECO:0000313" key="1">
    <source>
        <dbReference type="EMBL" id="GCC50532.1"/>
    </source>
</evidence>
<dbReference type="RefSeq" id="WP_127121157.1">
    <property type="nucleotide sequence ID" value="NZ_BHXQ01000001.1"/>
</dbReference>
<comment type="caution">
    <text evidence="1">The sequence shown here is derived from an EMBL/GenBank/DDBJ whole genome shotgun (WGS) entry which is preliminary data.</text>
</comment>
<dbReference type="OrthoDB" id="1351981at2"/>
<accession>A0A401U6Q7</accession>
<dbReference type="Gene3D" id="3.90.1140.10">
    <property type="entry name" value="Cyclic phosphodiesterase"/>
    <property type="match status" value="1"/>
</dbReference>
<reference evidence="1 2" key="1">
    <citation type="submission" date="2018-11" db="EMBL/GenBank/DDBJ databases">
        <title>Chryseotalea sanarue gen. nov., sp., nov., a member of the family Cytophagaceae, isolated from a brackish lake in Hamamatsu Japan.</title>
        <authorList>
            <person name="Maejima Y."/>
            <person name="Iino T."/>
            <person name="Muraguchi Y."/>
            <person name="Fukuda K."/>
            <person name="Ohkuma M."/>
            <person name="Moriuchi R."/>
            <person name="Dohra H."/>
            <person name="Kimbara K."/>
            <person name="Shintani M."/>
        </authorList>
    </citation>
    <scope>NUCLEOTIDE SEQUENCE [LARGE SCALE GENOMIC DNA]</scope>
    <source>
        <strain evidence="1 2">Ys</strain>
    </source>
</reference>
<dbReference type="SUPFAM" id="SSF55144">
    <property type="entry name" value="LigT-like"/>
    <property type="match status" value="1"/>
</dbReference>
<dbReference type="GO" id="GO:0016874">
    <property type="term" value="F:ligase activity"/>
    <property type="evidence" value="ECO:0007669"/>
    <property type="project" value="UniProtKB-KW"/>
</dbReference>
<sequence>MNPSHTSFSEKSKELLFVLTPPTPLQETVNHFKKDAENLVGYPYKSRYAKAHITLGYCITDQPLKLIWSIADKMQIHAPFHVHIKDCRPLLHGENRSICLDVANKSTVTDITDNLSELTETTDTPHLTIARNLPYEDFAKAWPYFQNIHYSNNFICDRITVLERAGNRWIPYEQIPLAG</sequence>
<dbReference type="InterPro" id="IPR050580">
    <property type="entry name" value="2H_phosphoesterase_YjcG-like"/>
</dbReference>
<keyword evidence="2" id="KW-1185">Reference proteome</keyword>
<dbReference type="PANTHER" id="PTHR40037">
    <property type="entry name" value="PHOSPHOESTERASE YJCG-RELATED"/>
    <property type="match status" value="1"/>
</dbReference>
<dbReference type="AlphaFoldDB" id="A0A401U6Q7"/>
<dbReference type="PANTHER" id="PTHR40037:SF1">
    <property type="entry name" value="PHOSPHOESTERASE SAOUHSC_00951-RELATED"/>
    <property type="match status" value="1"/>
</dbReference>
<dbReference type="Proteomes" id="UP000288227">
    <property type="component" value="Unassembled WGS sequence"/>
</dbReference>
<dbReference type="EMBL" id="BHXQ01000001">
    <property type="protein sequence ID" value="GCC50532.1"/>
    <property type="molecule type" value="Genomic_DNA"/>
</dbReference>
<organism evidence="1 2">
    <name type="scientific">Chryseotalea sanaruensis</name>
    <dbReference type="NCBI Taxonomy" id="2482724"/>
    <lineage>
        <taxon>Bacteria</taxon>
        <taxon>Pseudomonadati</taxon>
        <taxon>Bacteroidota</taxon>
        <taxon>Cytophagia</taxon>
        <taxon>Cytophagales</taxon>
        <taxon>Chryseotaleaceae</taxon>
        <taxon>Chryseotalea</taxon>
    </lineage>
</organism>
<dbReference type="Pfam" id="PF13563">
    <property type="entry name" value="2_5_RNA_ligase2"/>
    <property type="match status" value="1"/>
</dbReference>
<keyword evidence="1" id="KW-0436">Ligase</keyword>
<proteinExistence type="predicted"/>